<organism evidence="2 3">
    <name type="scientific">Coccidioides immitis RMSCC 2394</name>
    <dbReference type="NCBI Taxonomy" id="404692"/>
    <lineage>
        <taxon>Eukaryota</taxon>
        <taxon>Fungi</taxon>
        <taxon>Dikarya</taxon>
        <taxon>Ascomycota</taxon>
        <taxon>Pezizomycotina</taxon>
        <taxon>Eurotiomycetes</taxon>
        <taxon>Eurotiomycetidae</taxon>
        <taxon>Onygenales</taxon>
        <taxon>Onygenaceae</taxon>
        <taxon>Coccidioides</taxon>
    </lineage>
</organism>
<evidence type="ECO:0000313" key="2">
    <source>
        <dbReference type="EMBL" id="KMP03765.1"/>
    </source>
</evidence>
<accession>A0A0J6Y7N5</accession>
<name>A0A0J6Y7N5_COCIT</name>
<dbReference type="AlphaFoldDB" id="A0A0J6Y7N5"/>
<gene>
    <name evidence="2" type="ORF">CIRG_03457</name>
</gene>
<reference evidence="3" key="1">
    <citation type="journal article" date="2010" name="Genome Res.">
        <title>Population genomic sequencing of Coccidioides fungi reveals recent hybridization and transposon control.</title>
        <authorList>
            <person name="Neafsey D.E."/>
            <person name="Barker B.M."/>
            <person name="Sharpton T.J."/>
            <person name="Stajich J.E."/>
            <person name="Park D.J."/>
            <person name="Whiston E."/>
            <person name="Hung C.-Y."/>
            <person name="McMahan C."/>
            <person name="White J."/>
            <person name="Sykes S."/>
            <person name="Heiman D."/>
            <person name="Young S."/>
            <person name="Zeng Q."/>
            <person name="Abouelleil A."/>
            <person name="Aftuck L."/>
            <person name="Bessette D."/>
            <person name="Brown A."/>
            <person name="FitzGerald M."/>
            <person name="Lui A."/>
            <person name="Macdonald J.P."/>
            <person name="Priest M."/>
            <person name="Orbach M.J."/>
            <person name="Galgiani J.N."/>
            <person name="Kirkland T.N."/>
            <person name="Cole G.T."/>
            <person name="Birren B.W."/>
            <person name="Henn M.R."/>
            <person name="Taylor J.W."/>
            <person name="Rounsley S.D."/>
        </authorList>
    </citation>
    <scope>NUCLEOTIDE SEQUENCE [LARGE SCALE GENOMIC DNA]</scope>
    <source>
        <strain evidence="3">RMSCC 2394</strain>
    </source>
</reference>
<dbReference type="Proteomes" id="UP000054565">
    <property type="component" value="Unassembled WGS sequence"/>
</dbReference>
<evidence type="ECO:0000313" key="3">
    <source>
        <dbReference type="Proteomes" id="UP000054565"/>
    </source>
</evidence>
<proteinExistence type="predicted"/>
<sequence>MRTGYPPFSWKVVFAIPTCFTGSSPLRSFKSIPVHGLAQALAQRSGHGDLTRIKAPRLAKHWLDSDLDLSLALRVSRDLECDLKIVHSATPYTLHRINPPFLLEGPESMEQGTKAISEDEKED</sequence>
<evidence type="ECO:0000256" key="1">
    <source>
        <dbReference type="SAM" id="MobiDB-lite"/>
    </source>
</evidence>
<feature type="region of interest" description="Disordered" evidence="1">
    <location>
        <begin position="103"/>
        <end position="123"/>
    </location>
</feature>
<dbReference type="EMBL" id="DS028094">
    <property type="protein sequence ID" value="KMP03765.1"/>
    <property type="molecule type" value="Genomic_DNA"/>
</dbReference>
<protein>
    <submittedName>
        <fullName evidence="2">Uncharacterized protein</fullName>
    </submittedName>
</protein>